<accession>A0AAN6XNT7</accession>
<reference evidence="2" key="2">
    <citation type="submission" date="2023-05" db="EMBL/GenBank/DDBJ databases">
        <authorList>
            <consortium name="Lawrence Berkeley National Laboratory"/>
            <person name="Steindorff A."/>
            <person name="Hensen N."/>
            <person name="Bonometti L."/>
            <person name="Westerberg I."/>
            <person name="Brannstrom I.O."/>
            <person name="Guillou S."/>
            <person name="Cros-Aarteil S."/>
            <person name="Calhoun S."/>
            <person name="Haridas S."/>
            <person name="Kuo A."/>
            <person name="Mondo S."/>
            <person name="Pangilinan J."/>
            <person name="Riley R."/>
            <person name="Labutti K."/>
            <person name="Andreopoulos B."/>
            <person name="Lipzen A."/>
            <person name="Chen C."/>
            <person name="Yanf M."/>
            <person name="Daum C."/>
            <person name="Ng V."/>
            <person name="Clum A."/>
            <person name="Ohm R."/>
            <person name="Martin F."/>
            <person name="Silar P."/>
            <person name="Natvig D."/>
            <person name="Lalanne C."/>
            <person name="Gautier V."/>
            <person name="Ament-Velasquez S.L."/>
            <person name="Kruys A."/>
            <person name="Hutchinson M.I."/>
            <person name="Powell A.J."/>
            <person name="Barry K."/>
            <person name="Miller A.N."/>
            <person name="Grigoriev I.V."/>
            <person name="Debuchy R."/>
            <person name="Gladieux P."/>
            <person name="Thoren M.H."/>
            <person name="Johannesson H."/>
        </authorList>
    </citation>
    <scope>NUCLEOTIDE SEQUENCE</scope>
    <source>
        <strain evidence="2">CBS 315.58</strain>
    </source>
</reference>
<reference evidence="2" key="1">
    <citation type="journal article" date="2023" name="Mol. Phylogenet. Evol.">
        <title>Genome-scale phylogeny and comparative genomics of the fungal order Sordariales.</title>
        <authorList>
            <person name="Hensen N."/>
            <person name="Bonometti L."/>
            <person name="Westerberg I."/>
            <person name="Brannstrom I.O."/>
            <person name="Guillou S."/>
            <person name="Cros-Aarteil S."/>
            <person name="Calhoun S."/>
            <person name="Haridas S."/>
            <person name="Kuo A."/>
            <person name="Mondo S."/>
            <person name="Pangilinan J."/>
            <person name="Riley R."/>
            <person name="LaButti K."/>
            <person name="Andreopoulos B."/>
            <person name="Lipzen A."/>
            <person name="Chen C."/>
            <person name="Yan M."/>
            <person name="Daum C."/>
            <person name="Ng V."/>
            <person name="Clum A."/>
            <person name="Steindorff A."/>
            <person name="Ohm R.A."/>
            <person name="Martin F."/>
            <person name="Silar P."/>
            <person name="Natvig D.O."/>
            <person name="Lalanne C."/>
            <person name="Gautier V."/>
            <person name="Ament-Velasquez S.L."/>
            <person name="Kruys A."/>
            <person name="Hutchinson M.I."/>
            <person name="Powell A.J."/>
            <person name="Barry K."/>
            <person name="Miller A.N."/>
            <person name="Grigoriev I.V."/>
            <person name="Debuchy R."/>
            <person name="Gladieux P."/>
            <person name="Hiltunen Thoren M."/>
            <person name="Johannesson H."/>
        </authorList>
    </citation>
    <scope>NUCLEOTIDE SEQUENCE</scope>
    <source>
        <strain evidence="2">CBS 315.58</strain>
    </source>
</reference>
<organism evidence="2 3">
    <name type="scientific">Triangularia verruculosa</name>
    <dbReference type="NCBI Taxonomy" id="2587418"/>
    <lineage>
        <taxon>Eukaryota</taxon>
        <taxon>Fungi</taxon>
        <taxon>Dikarya</taxon>
        <taxon>Ascomycota</taxon>
        <taxon>Pezizomycotina</taxon>
        <taxon>Sordariomycetes</taxon>
        <taxon>Sordariomycetidae</taxon>
        <taxon>Sordariales</taxon>
        <taxon>Podosporaceae</taxon>
        <taxon>Triangularia</taxon>
    </lineage>
</organism>
<protein>
    <submittedName>
        <fullName evidence="2">Uncharacterized protein</fullName>
    </submittedName>
</protein>
<feature type="compositionally biased region" description="Low complexity" evidence="1">
    <location>
        <begin position="88"/>
        <end position="103"/>
    </location>
</feature>
<evidence type="ECO:0000313" key="3">
    <source>
        <dbReference type="Proteomes" id="UP001303160"/>
    </source>
</evidence>
<proteinExistence type="predicted"/>
<comment type="caution">
    <text evidence="2">The sequence shown here is derived from an EMBL/GenBank/DDBJ whole genome shotgun (WGS) entry which is preliminary data.</text>
</comment>
<feature type="compositionally biased region" description="Acidic residues" evidence="1">
    <location>
        <begin position="27"/>
        <end position="37"/>
    </location>
</feature>
<dbReference type="Proteomes" id="UP001303160">
    <property type="component" value="Unassembled WGS sequence"/>
</dbReference>
<feature type="region of interest" description="Disordered" evidence="1">
    <location>
        <begin position="1"/>
        <end position="103"/>
    </location>
</feature>
<gene>
    <name evidence="2" type="ORF">QBC40DRAFT_306137</name>
</gene>
<feature type="compositionally biased region" description="Pro residues" evidence="1">
    <location>
        <begin position="1"/>
        <end position="10"/>
    </location>
</feature>
<evidence type="ECO:0000313" key="2">
    <source>
        <dbReference type="EMBL" id="KAK4201162.1"/>
    </source>
</evidence>
<sequence length="225" mass="25170">MPPPVPPVPVVQPDAQSDSESDHVSDSEPESSDESIDNDPLKTEDMSDSGHGTSVAHVLGRLPDNPKRKADYDDGGDHPSKAQRLLTSSGSPSSSSSPDADSSVHTHAYIARQSFAAPSTEQATRRPCFELLQRTFPQYHPIPLKKQPFFMWLCNQPVKRIPVVGPSLFAMRRGEGTIQRLRHHPRAQHRRTHSGLVCQLLVWKERFCMYAACRRFPQQVTYILP</sequence>
<keyword evidence="3" id="KW-1185">Reference proteome</keyword>
<dbReference type="AlphaFoldDB" id="A0AAN6XNT7"/>
<evidence type="ECO:0000256" key="1">
    <source>
        <dbReference type="SAM" id="MobiDB-lite"/>
    </source>
</evidence>
<feature type="compositionally biased region" description="Basic and acidic residues" evidence="1">
    <location>
        <begin position="64"/>
        <end position="80"/>
    </location>
</feature>
<name>A0AAN6XNT7_9PEZI</name>
<dbReference type="EMBL" id="MU863910">
    <property type="protein sequence ID" value="KAK4201162.1"/>
    <property type="molecule type" value="Genomic_DNA"/>
</dbReference>